<dbReference type="Proteomes" id="UP000265962">
    <property type="component" value="Unassembled WGS sequence"/>
</dbReference>
<feature type="transmembrane region" description="Helical" evidence="1">
    <location>
        <begin position="12"/>
        <end position="34"/>
    </location>
</feature>
<proteinExistence type="predicted"/>
<name>A0A375I1T4_9ACTN</name>
<protein>
    <recommendedName>
        <fullName evidence="4">CAAX protease self-immunity</fullName>
    </recommendedName>
</protein>
<evidence type="ECO:0000313" key="2">
    <source>
        <dbReference type="EMBL" id="SPF68607.1"/>
    </source>
</evidence>
<sequence>MLAAALTWRSGGIELAVALHAANNLTLTLIAPLAPQTLEQGEVSPVTFVFSAVPDLICVPLLWWWIGRREGLRPLEPLRGTGQVQRPVLVHGAGLDAMARARSLPTR</sequence>
<organism evidence="2 3">
    <name type="scientific">Propionibacterium ruminifibrarum</name>
    <dbReference type="NCBI Taxonomy" id="1962131"/>
    <lineage>
        <taxon>Bacteria</taxon>
        <taxon>Bacillati</taxon>
        <taxon>Actinomycetota</taxon>
        <taxon>Actinomycetes</taxon>
        <taxon>Propionibacteriales</taxon>
        <taxon>Propionibacteriaceae</taxon>
        <taxon>Propionibacterium</taxon>
    </lineage>
</organism>
<keyword evidence="1" id="KW-1133">Transmembrane helix</keyword>
<evidence type="ECO:0000313" key="3">
    <source>
        <dbReference type="Proteomes" id="UP000265962"/>
    </source>
</evidence>
<dbReference type="EMBL" id="OMOH01000005">
    <property type="protein sequence ID" value="SPF68607.1"/>
    <property type="molecule type" value="Genomic_DNA"/>
</dbReference>
<feature type="transmembrane region" description="Helical" evidence="1">
    <location>
        <begin position="46"/>
        <end position="66"/>
    </location>
</feature>
<dbReference type="RefSeq" id="WP_119715757.1">
    <property type="nucleotide sequence ID" value="NZ_OMOH01000005.1"/>
</dbReference>
<reference evidence="3" key="1">
    <citation type="submission" date="2018-02" db="EMBL/GenBank/DDBJ databases">
        <authorList>
            <person name="Hornung B."/>
        </authorList>
    </citation>
    <scope>NUCLEOTIDE SEQUENCE [LARGE SCALE GENOMIC DNA]</scope>
</reference>
<keyword evidence="3" id="KW-1185">Reference proteome</keyword>
<keyword evidence="1" id="KW-0812">Transmembrane</keyword>
<evidence type="ECO:0008006" key="4">
    <source>
        <dbReference type="Google" id="ProtNLM"/>
    </source>
</evidence>
<evidence type="ECO:0000256" key="1">
    <source>
        <dbReference type="SAM" id="Phobius"/>
    </source>
</evidence>
<dbReference type="AlphaFoldDB" id="A0A375I1T4"/>
<keyword evidence="1" id="KW-0472">Membrane</keyword>
<accession>A0A375I1T4</accession>
<gene>
    <name evidence="2" type="ORF">PROPJV5_1589</name>
</gene>